<name>A0A485B9N1_RAOPL</name>
<keyword evidence="6 8" id="KW-0326">Glycosidase</keyword>
<dbReference type="GO" id="GO:0030245">
    <property type="term" value="P:cellulose catabolic process"/>
    <property type="evidence" value="ECO:0007669"/>
    <property type="project" value="UniProtKB-KW"/>
</dbReference>
<evidence type="ECO:0000313" key="8">
    <source>
        <dbReference type="EMBL" id="VFS69750.1"/>
    </source>
</evidence>
<dbReference type="EMBL" id="CAADJE010000024">
    <property type="protein sequence ID" value="VFS69750.1"/>
    <property type="molecule type" value="Genomic_DNA"/>
</dbReference>
<dbReference type="Proteomes" id="UP000345637">
    <property type="component" value="Unassembled WGS sequence"/>
</dbReference>
<dbReference type="EC" id="3.2.1.4" evidence="3"/>
<sequence>MEPAKEWPPRMSYDAIRIPLYLTWADPQSPLLTPWKNWFQSYPRLQTPAWINVSTNNVSPWFMTGGLLAVRDLTMGRDGGGSTNYRPG</sequence>
<evidence type="ECO:0000256" key="4">
    <source>
        <dbReference type="ARBA" id="ARBA00022801"/>
    </source>
</evidence>
<evidence type="ECO:0000256" key="6">
    <source>
        <dbReference type="ARBA" id="ARBA00023295"/>
    </source>
</evidence>
<keyword evidence="5" id="KW-0136">Cellulose degradation</keyword>
<gene>
    <name evidence="8" type="ORF">NCTC12998_03631</name>
</gene>
<evidence type="ECO:0000256" key="3">
    <source>
        <dbReference type="ARBA" id="ARBA00012601"/>
    </source>
</evidence>
<accession>A0A485B9N1</accession>
<reference evidence="8 9" key="1">
    <citation type="submission" date="2019-03" db="EMBL/GenBank/DDBJ databases">
        <authorList>
            <consortium name="Pathogen Informatics"/>
        </authorList>
    </citation>
    <scope>NUCLEOTIDE SEQUENCE [LARGE SCALE GENOMIC DNA]</scope>
    <source>
        <strain evidence="8 9">NCTC12998</strain>
    </source>
</reference>
<comment type="similarity">
    <text evidence="2">Belongs to the glycosyl hydrolase 8 (cellulase D) family.</text>
</comment>
<dbReference type="InterPro" id="IPR002037">
    <property type="entry name" value="Glyco_hydro_8"/>
</dbReference>
<dbReference type="AlphaFoldDB" id="A0A485B9N1"/>
<keyword evidence="7" id="KW-0119">Carbohydrate metabolism</keyword>
<keyword evidence="4 8" id="KW-0378">Hydrolase</keyword>
<dbReference type="InterPro" id="IPR008928">
    <property type="entry name" value="6-hairpin_glycosidase_sf"/>
</dbReference>
<dbReference type="Gene3D" id="1.50.10.10">
    <property type="match status" value="1"/>
</dbReference>
<organism evidence="8 9">
    <name type="scientific">Raoultella planticola</name>
    <name type="common">Klebsiella planticola</name>
    <dbReference type="NCBI Taxonomy" id="575"/>
    <lineage>
        <taxon>Bacteria</taxon>
        <taxon>Pseudomonadati</taxon>
        <taxon>Pseudomonadota</taxon>
        <taxon>Gammaproteobacteria</taxon>
        <taxon>Enterobacterales</taxon>
        <taxon>Enterobacteriaceae</taxon>
        <taxon>Klebsiella/Raoultella group</taxon>
        <taxon>Raoultella</taxon>
    </lineage>
</organism>
<protein>
    <recommendedName>
        <fullName evidence="3">cellulase</fullName>
        <ecNumber evidence="3">3.2.1.4</ecNumber>
    </recommendedName>
</protein>
<evidence type="ECO:0000256" key="7">
    <source>
        <dbReference type="ARBA" id="ARBA00023326"/>
    </source>
</evidence>
<evidence type="ECO:0000313" key="9">
    <source>
        <dbReference type="Proteomes" id="UP000345637"/>
    </source>
</evidence>
<keyword evidence="7" id="KW-0624">Polysaccharide degradation</keyword>
<evidence type="ECO:0000256" key="5">
    <source>
        <dbReference type="ARBA" id="ARBA00023001"/>
    </source>
</evidence>
<evidence type="ECO:0000256" key="1">
    <source>
        <dbReference type="ARBA" id="ARBA00000966"/>
    </source>
</evidence>
<dbReference type="Pfam" id="PF01270">
    <property type="entry name" value="Glyco_hydro_8"/>
    <property type="match status" value="1"/>
</dbReference>
<dbReference type="GO" id="GO:0008810">
    <property type="term" value="F:cellulase activity"/>
    <property type="evidence" value="ECO:0007669"/>
    <property type="project" value="UniProtKB-EC"/>
</dbReference>
<dbReference type="SUPFAM" id="SSF48208">
    <property type="entry name" value="Six-hairpin glycosidases"/>
    <property type="match status" value="1"/>
</dbReference>
<dbReference type="InterPro" id="IPR012341">
    <property type="entry name" value="6hp_glycosidase-like_sf"/>
</dbReference>
<comment type="catalytic activity">
    <reaction evidence="1">
        <text>Endohydrolysis of (1-&gt;4)-beta-D-glucosidic linkages in cellulose, lichenin and cereal beta-D-glucans.</text>
        <dbReference type="EC" id="3.2.1.4"/>
    </reaction>
</comment>
<proteinExistence type="inferred from homology"/>
<evidence type="ECO:0000256" key="2">
    <source>
        <dbReference type="ARBA" id="ARBA00009209"/>
    </source>
</evidence>